<organism evidence="1 2">
    <name type="scientific">Myxococcus xanthus</name>
    <dbReference type="NCBI Taxonomy" id="34"/>
    <lineage>
        <taxon>Bacteria</taxon>
        <taxon>Pseudomonadati</taxon>
        <taxon>Myxococcota</taxon>
        <taxon>Myxococcia</taxon>
        <taxon>Myxococcales</taxon>
        <taxon>Cystobacterineae</taxon>
        <taxon>Myxococcaceae</taxon>
        <taxon>Myxococcus</taxon>
    </lineage>
</organism>
<evidence type="ECO:0000313" key="2">
    <source>
        <dbReference type="Proteomes" id="UP000533080"/>
    </source>
</evidence>
<protein>
    <submittedName>
        <fullName evidence="1">Uncharacterized protein</fullName>
    </submittedName>
</protein>
<gene>
    <name evidence="1" type="ORF">HNV28_16640</name>
</gene>
<dbReference type="EMBL" id="JABFNT010000048">
    <property type="protein sequence ID" value="NOJ79949.1"/>
    <property type="molecule type" value="Genomic_DNA"/>
</dbReference>
<accession>A0A7Y4MRU2</accession>
<name>A0A7Y4MRU2_MYXXA</name>
<comment type="caution">
    <text evidence="1">The sequence shown here is derived from an EMBL/GenBank/DDBJ whole genome shotgun (WGS) entry which is preliminary data.</text>
</comment>
<dbReference type="AlphaFoldDB" id="A0A7Y4MRU2"/>
<proteinExistence type="predicted"/>
<reference evidence="1 2" key="1">
    <citation type="submission" date="2020-05" db="EMBL/GenBank/DDBJ databases">
        <authorList>
            <person name="Whitworth D."/>
        </authorList>
    </citation>
    <scope>NUCLEOTIDE SEQUENCE [LARGE SCALE GENOMIC DNA]</scope>
    <source>
        <strain evidence="1 2">AM005</strain>
    </source>
</reference>
<sequence length="309" mass="33369">MTSVQPSSRISNARLPPRGRRTQFALEAAKRNAWELEGHRMGRGWAWVGMLGLFALTTGCREREPRAVVVTPSGVKADMTTRAIEREPAMVVNGSTAPAAPQPAMAMQERAPRMNTPARAPTALSDTSVAPLEGAPVRAPAPVAESSTPQTQQRATLRRVMIGSEAVHAWEDAESSALEAQQQATASRVMIGSEAVQAREDEDWYLGAARAAQDATVEPGQGGSGNAPLEDVIIASSSVNGRVTRVKQNTLTVKDREGGVYELELDQRSRGLRQGRKVPLRQLREGTPVRAQFVLMGGRTVARDVQIHR</sequence>
<evidence type="ECO:0000313" key="1">
    <source>
        <dbReference type="EMBL" id="NOJ79949.1"/>
    </source>
</evidence>
<dbReference type="Proteomes" id="UP000533080">
    <property type="component" value="Unassembled WGS sequence"/>
</dbReference>